<dbReference type="SUPFAM" id="SSF48452">
    <property type="entry name" value="TPR-like"/>
    <property type="match status" value="1"/>
</dbReference>
<protein>
    <submittedName>
        <fullName evidence="6">Outer membrane protein assembly factor BamD</fullName>
    </submittedName>
</protein>
<reference evidence="6" key="1">
    <citation type="journal article" date="2020" name="mSystems">
        <title>Genome- and Community-Level Interaction Insights into Carbon Utilization and Element Cycling Functions of Hydrothermarchaeota in Hydrothermal Sediment.</title>
        <authorList>
            <person name="Zhou Z."/>
            <person name="Liu Y."/>
            <person name="Xu W."/>
            <person name="Pan J."/>
            <person name="Luo Z.H."/>
            <person name="Li M."/>
        </authorList>
    </citation>
    <scope>NUCLEOTIDE SEQUENCE [LARGE SCALE GENOMIC DNA]</scope>
    <source>
        <strain evidence="6">HyVt-527</strain>
    </source>
</reference>
<keyword evidence="2 3" id="KW-0732">Signal</keyword>
<sequence length="509" mass="58379">MRFKQALIFFILFLFTAVAFSQQATKREWAIFQKGVKEYGKGNLKAAENIFYTLVTKLPESRLTTANTLMLAKIYYREKQYEKSLQLCNQFLKKYPDSDYSDDIQFLIGKNYYRLNRYQSALSTWLFVAGSAKDDRLQKKAMKLARDLMRFRLDEATLREMASDQKSPFARQAILYHLAENDYENGNSGKALMAIEQILNVKGGHKSFYEKASHLQQVLENKASGKVRIAFLLPLTGDNGDIGQAMLRGAKMALSEFNHTTDPMVEIVPYDYQTQLTTALQQFKEIASDPSISAIFGPVENDITAACATLADYEKMPVISPTASDENIRRLSENVVQLNIPLDVLSIKLASYAADSLGLHRYASLAPIDNYFIRFQKYFKEYQQKHGNTFAAEQWYYPEEQDITKHFKALKRVGIKLAFQDSVLQIDSTLSQSSLDSLYRIYHQEQVKRLEEMHTKVDSADIPVTTLDGLLLTIYQSDITMMASQYAYWNLQSTLLGNSDWYDEEQLKK</sequence>
<feature type="domain" description="Outer membrane lipoprotein BamD-like" evidence="5">
    <location>
        <begin position="28"/>
        <end position="147"/>
    </location>
</feature>
<dbReference type="Gene3D" id="1.25.40.10">
    <property type="entry name" value="Tetratricopeptide repeat domain"/>
    <property type="match status" value="1"/>
</dbReference>
<dbReference type="InterPro" id="IPR051010">
    <property type="entry name" value="BCAA_transport"/>
</dbReference>
<dbReference type="SUPFAM" id="SSF53822">
    <property type="entry name" value="Periplasmic binding protein-like I"/>
    <property type="match status" value="1"/>
</dbReference>
<feature type="domain" description="Leucine-binding protein" evidence="4">
    <location>
        <begin position="226"/>
        <end position="415"/>
    </location>
</feature>
<feature type="signal peptide" evidence="3">
    <location>
        <begin position="1"/>
        <end position="19"/>
    </location>
</feature>
<comment type="caution">
    <text evidence="6">The sequence shown here is derived from an EMBL/GenBank/DDBJ whole genome shotgun (WGS) entry which is preliminary data.</text>
</comment>
<dbReference type="AlphaFoldDB" id="A0A7V5PPI4"/>
<dbReference type="CDD" id="cd06268">
    <property type="entry name" value="PBP1_ABC_transporter_LIVBP-like"/>
    <property type="match status" value="1"/>
</dbReference>
<feature type="chain" id="PRO_5030543205" evidence="3">
    <location>
        <begin position="20"/>
        <end position="509"/>
    </location>
</feature>
<dbReference type="Pfam" id="PF13525">
    <property type="entry name" value="YfiO"/>
    <property type="match status" value="1"/>
</dbReference>
<name>A0A7V5PPI4_CALAY</name>
<accession>A0A7V5PPI4</accession>
<dbReference type="PANTHER" id="PTHR30483:SF6">
    <property type="entry name" value="PERIPLASMIC BINDING PROTEIN OF ABC TRANSPORTER FOR NATURAL AMINO ACIDS"/>
    <property type="match status" value="1"/>
</dbReference>
<comment type="similarity">
    <text evidence="1">Belongs to the leucine-binding protein family.</text>
</comment>
<dbReference type="InterPro" id="IPR011990">
    <property type="entry name" value="TPR-like_helical_dom_sf"/>
</dbReference>
<evidence type="ECO:0000259" key="5">
    <source>
        <dbReference type="Pfam" id="PF13525"/>
    </source>
</evidence>
<proteinExistence type="inferred from homology"/>
<evidence type="ECO:0000256" key="2">
    <source>
        <dbReference type="ARBA" id="ARBA00022729"/>
    </source>
</evidence>
<evidence type="ECO:0000256" key="1">
    <source>
        <dbReference type="ARBA" id="ARBA00010062"/>
    </source>
</evidence>
<dbReference type="InterPro" id="IPR028082">
    <property type="entry name" value="Peripla_BP_I"/>
</dbReference>
<dbReference type="EMBL" id="DROD01000331">
    <property type="protein sequence ID" value="HHJ52510.1"/>
    <property type="molecule type" value="Genomic_DNA"/>
</dbReference>
<organism evidence="6">
    <name type="scientific">Caldithrix abyssi</name>
    <dbReference type="NCBI Taxonomy" id="187145"/>
    <lineage>
        <taxon>Bacteria</taxon>
        <taxon>Pseudomonadati</taxon>
        <taxon>Calditrichota</taxon>
        <taxon>Calditrichia</taxon>
        <taxon>Calditrichales</taxon>
        <taxon>Calditrichaceae</taxon>
        <taxon>Caldithrix</taxon>
    </lineage>
</organism>
<dbReference type="InterPro" id="IPR039565">
    <property type="entry name" value="BamD-like"/>
</dbReference>
<feature type="non-terminal residue" evidence="6">
    <location>
        <position position="509"/>
    </location>
</feature>
<evidence type="ECO:0000256" key="3">
    <source>
        <dbReference type="SAM" id="SignalP"/>
    </source>
</evidence>
<evidence type="ECO:0000259" key="4">
    <source>
        <dbReference type="Pfam" id="PF13458"/>
    </source>
</evidence>
<dbReference type="Proteomes" id="UP000886124">
    <property type="component" value="Unassembled WGS sequence"/>
</dbReference>
<dbReference type="InterPro" id="IPR028081">
    <property type="entry name" value="Leu-bd"/>
</dbReference>
<dbReference type="Pfam" id="PF13458">
    <property type="entry name" value="Peripla_BP_6"/>
    <property type="match status" value="1"/>
</dbReference>
<evidence type="ECO:0000313" key="6">
    <source>
        <dbReference type="EMBL" id="HHJ52510.1"/>
    </source>
</evidence>
<gene>
    <name evidence="6" type="primary">bamD</name>
    <name evidence="6" type="ORF">ENJ89_04895</name>
</gene>
<dbReference type="Gene3D" id="3.40.50.2300">
    <property type="match status" value="2"/>
</dbReference>
<dbReference type="PANTHER" id="PTHR30483">
    <property type="entry name" value="LEUCINE-SPECIFIC-BINDING PROTEIN"/>
    <property type="match status" value="1"/>
</dbReference>